<protein>
    <submittedName>
        <fullName evidence="2">Asparagine--tRNA ligase</fullName>
    </submittedName>
</protein>
<proteinExistence type="predicted"/>
<dbReference type="InterPro" id="IPR012340">
    <property type="entry name" value="NA-bd_OB-fold"/>
</dbReference>
<dbReference type="GO" id="GO:0016874">
    <property type="term" value="F:ligase activity"/>
    <property type="evidence" value="ECO:0007669"/>
    <property type="project" value="UniProtKB-KW"/>
</dbReference>
<dbReference type="Pfam" id="PF01336">
    <property type="entry name" value="tRNA_anti-codon"/>
    <property type="match status" value="1"/>
</dbReference>
<evidence type="ECO:0000313" key="2">
    <source>
        <dbReference type="EMBL" id="RIE09670.1"/>
    </source>
</evidence>
<keyword evidence="3" id="KW-1185">Reference proteome</keyword>
<comment type="caution">
    <text evidence="2">The sequence shown here is derived from an EMBL/GenBank/DDBJ whole genome shotgun (WGS) entry which is preliminary data.</text>
</comment>
<accession>A0A398D5B4</accession>
<sequence length="54" mass="5858">MYIDKAADYVGQIQTINGWVYNSRSSGKVAFVLVRDGSGIMQCVVAKGDVEEST</sequence>
<evidence type="ECO:0000313" key="3">
    <source>
        <dbReference type="Proteomes" id="UP000266260"/>
    </source>
</evidence>
<dbReference type="InterPro" id="IPR004365">
    <property type="entry name" value="NA-bd_OB_tRNA"/>
</dbReference>
<feature type="domain" description="OB" evidence="1">
    <location>
        <begin position="15"/>
        <end position="50"/>
    </location>
</feature>
<dbReference type="AlphaFoldDB" id="A0A398D5B4"/>
<dbReference type="GO" id="GO:0003676">
    <property type="term" value="F:nucleic acid binding"/>
    <property type="evidence" value="ECO:0007669"/>
    <property type="project" value="InterPro"/>
</dbReference>
<dbReference type="Gene3D" id="2.40.50.140">
    <property type="entry name" value="Nucleic acid-binding proteins"/>
    <property type="match status" value="1"/>
</dbReference>
<gene>
    <name evidence="2" type="ORF">SMC6_02370</name>
</gene>
<dbReference type="Proteomes" id="UP000266260">
    <property type="component" value="Unassembled WGS sequence"/>
</dbReference>
<name>A0A398D5B4_9BACT</name>
<dbReference type="EMBL" id="QXIT01000044">
    <property type="protein sequence ID" value="RIE09670.1"/>
    <property type="molecule type" value="Genomic_DNA"/>
</dbReference>
<feature type="non-terminal residue" evidence="2">
    <location>
        <position position="54"/>
    </location>
</feature>
<evidence type="ECO:0000259" key="1">
    <source>
        <dbReference type="Pfam" id="PF01336"/>
    </source>
</evidence>
<dbReference type="SUPFAM" id="SSF50249">
    <property type="entry name" value="Nucleic acid-binding proteins"/>
    <property type="match status" value="1"/>
</dbReference>
<keyword evidence="2" id="KW-0436">Ligase</keyword>
<dbReference type="RefSeq" id="WP_413814536.1">
    <property type="nucleotide sequence ID" value="NZ_QXIT01000044.1"/>
</dbReference>
<reference evidence="2 3" key="1">
    <citation type="submission" date="2018-09" db="EMBL/GenBank/DDBJ databases">
        <title>Discovery and Ecogenomic Context for Candidatus Cryosericales, a Global Caldiserica Order Active in Thawing Permafrost.</title>
        <authorList>
            <person name="Martinez M.A."/>
            <person name="Woodcroft B.J."/>
            <person name="Ignacio Espinoza J.C."/>
            <person name="Zayed A."/>
            <person name="Singleton C.M."/>
            <person name="Boyd J."/>
            <person name="Li Y.-F."/>
            <person name="Purvine S."/>
            <person name="Maughan H."/>
            <person name="Hodgkins S.B."/>
            <person name="Anderson D."/>
            <person name="Sederholm M."/>
            <person name="Temperton B."/>
            <person name="Saleska S.R."/>
            <person name="Tyson G.W."/>
            <person name="Rich V.I."/>
        </authorList>
    </citation>
    <scope>NUCLEOTIDE SEQUENCE [LARGE SCALE GENOMIC DNA]</scope>
    <source>
        <strain evidence="2 3">SMC6</strain>
    </source>
</reference>
<organism evidence="2 3">
    <name type="scientific">Candidatus Cryosericum odellii</name>
    <dbReference type="NCBI Taxonomy" id="2290917"/>
    <lineage>
        <taxon>Bacteria</taxon>
        <taxon>Pseudomonadati</taxon>
        <taxon>Caldisericota/Cryosericota group</taxon>
        <taxon>Candidatus Cryosericota</taxon>
        <taxon>Candidatus Cryosericia</taxon>
        <taxon>Candidatus Cryosericales</taxon>
        <taxon>Candidatus Cryosericaceae</taxon>
        <taxon>Candidatus Cryosericum</taxon>
    </lineage>
</organism>